<dbReference type="Pfam" id="PF05730">
    <property type="entry name" value="CFEM"/>
    <property type="match status" value="1"/>
</dbReference>
<keyword evidence="4" id="KW-1015">Disulfide bond</keyword>
<gene>
    <name evidence="7" type="ORF">DFH07DRAFT_841273</name>
</gene>
<feature type="region of interest" description="Disordered" evidence="5">
    <location>
        <begin position="192"/>
        <end position="217"/>
    </location>
</feature>
<feature type="domain" description="CFEM" evidence="6">
    <location>
        <begin position="51"/>
        <end position="120"/>
    </location>
</feature>
<dbReference type="AlphaFoldDB" id="A0AAD7I9W1"/>
<protein>
    <recommendedName>
        <fullName evidence="6">CFEM domain-containing protein</fullName>
    </recommendedName>
</protein>
<evidence type="ECO:0000313" key="7">
    <source>
        <dbReference type="EMBL" id="KAJ7738266.1"/>
    </source>
</evidence>
<evidence type="ECO:0000256" key="1">
    <source>
        <dbReference type="ARBA" id="ARBA00004613"/>
    </source>
</evidence>
<keyword evidence="2" id="KW-0964">Secreted</keyword>
<dbReference type="Proteomes" id="UP001215280">
    <property type="component" value="Unassembled WGS sequence"/>
</dbReference>
<name>A0AAD7I9W1_9AGAR</name>
<dbReference type="GO" id="GO:0005576">
    <property type="term" value="C:extracellular region"/>
    <property type="evidence" value="ECO:0007669"/>
    <property type="project" value="UniProtKB-SubCell"/>
</dbReference>
<proteinExistence type="predicted"/>
<comment type="caution">
    <text evidence="7">The sequence shown here is derived from an EMBL/GenBank/DDBJ whole genome shotgun (WGS) entry which is preliminary data.</text>
</comment>
<organism evidence="7 8">
    <name type="scientific">Mycena maculata</name>
    <dbReference type="NCBI Taxonomy" id="230809"/>
    <lineage>
        <taxon>Eukaryota</taxon>
        <taxon>Fungi</taxon>
        <taxon>Dikarya</taxon>
        <taxon>Basidiomycota</taxon>
        <taxon>Agaricomycotina</taxon>
        <taxon>Agaricomycetes</taxon>
        <taxon>Agaricomycetidae</taxon>
        <taxon>Agaricales</taxon>
        <taxon>Marasmiineae</taxon>
        <taxon>Mycenaceae</taxon>
        <taxon>Mycena</taxon>
    </lineage>
</organism>
<evidence type="ECO:0000259" key="6">
    <source>
        <dbReference type="Pfam" id="PF05730"/>
    </source>
</evidence>
<sequence>MWHRSQASRSLLTDTMFATVPAANLATFTPLEDLTASTSTAFLAPIATQTSSPSACIDNCFNNATGDGKETGCVGISGQYECICTFPTMMQSFITCMSGSCALDSTTVHQTLENVQQICASCNSDGCNSFTISDAGNGDGTETFSVTEVSVTPSASLCSGSTESLWTSSVSGNGGVAGGGFFSAGSVRCGSSDSETPTTLASESPSDAASPSGSSAGTPTSDALGFHSYTWGGLAYLALILVGTLA</sequence>
<evidence type="ECO:0000256" key="4">
    <source>
        <dbReference type="ARBA" id="ARBA00023157"/>
    </source>
</evidence>
<evidence type="ECO:0000313" key="8">
    <source>
        <dbReference type="Proteomes" id="UP001215280"/>
    </source>
</evidence>
<accession>A0AAD7I9W1</accession>
<dbReference type="InterPro" id="IPR008427">
    <property type="entry name" value="Extracellular_membr_CFEM_dom"/>
</dbReference>
<keyword evidence="8" id="KW-1185">Reference proteome</keyword>
<evidence type="ECO:0000256" key="5">
    <source>
        <dbReference type="SAM" id="MobiDB-lite"/>
    </source>
</evidence>
<feature type="compositionally biased region" description="Low complexity" evidence="5">
    <location>
        <begin position="201"/>
        <end position="217"/>
    </location>
</feature>
<keyword evidence="3" id="KW-0732">Signal</keyword>
<evidence type="ECO:0000256" key="3">
    <source>
        <dbReference type="ARBA" id="ARBA00022729"/>
    </source>
</evidence>
<reference evidence="7" key="1">
    <citation type="submission" date="2023-03" db="EMBL/GenBank/DDBJ databases">
        <title>Massive genome expansion in bonnet fungi (Mycena s.s.) driven by repeated elements and novel gene families across ecological guilds.</title>
        <authorList>
            <consortium name="Lawrence Berkeley National Laboratory"/>
            <person name="Harder C.B."/>
            <person name="Miyauchi S."/>
            <person name="Viragh M."/>
            <person name="Kuo A."/>
            <person name="Thoen E."/>
            <person name="Andreopoulos B."/>
            <person name="Lu D."/>
            <person name="Skrede I."/>
            <person name="Drula E."/>
            <person name="Henrissat B."/>
            <person name="Morin E."/>
            <person name="Kohler A."/>
            <person name="Barry K."/>
            <person name="LaButti K."/>
            <person name="Morin E."/>
            <person name="Salamov A."/>
            <person name="Lipzen A."/>
            <person name="Mereny Z."/>
            <person name="Hegedus B."/>
            <person name="Baldrian P."/>
            <person name="Stursova M."/>
            <person name="Weitz H."/>
            <person name="Taylor A."/>
            <person name="Grigoriev I.V."/>
            <person name="Nagy L.G."/>
            <person name="Martin F."/>
            <person name="Kauserud H."/>
        </authorList>
    </citation>
    <scope>NUCLEOTIDE SEQUENCE</scope>
    <source>
        <strain evidence="7">CBHHK188m</strain>
    </source>
</reference>
<comment type="subcellular location">
    <subcellularLocation>
        <location evidence="1">Secreted</location>
    </subcellularLocation>
</comment>
<evidence type="ECO:0000256" key="2">
    <source>
        <dbReference type="ARBA" id="ARBA00022525"/>
    </source>
</evidence>
<dbReference type="EMBL" id="JARJLG010000138">
    <property type="protein sequence ID" value="KAJ7738266.1"/>
    <property type="molecule type" value="Genomic_DNA"/>
</dbReference>